<keyword evidence="2" id="KW-1185">Reference proteome</keyword>
<reference evidence="2" key="1">
    <citation type="submission" date="2016-10" db="EMBL/GenBank/DDBJ databases">
        <authorList>
            <person name="Varghese N."/>
            <person name="Submissions S."/>
        </authorList>
    </citation>
    <scope>NUCLEOTIDE SEQUENCE [LARGE SCALE GENOMIC DNA]</scope>
    <source>
        <strain evidence="2">DSM 18887</strain>
    </source>
</reference>
<dbReference type="InterPro" id="IPR025990">
    <property type="entry name" value="zinc_ribbon_bacterial"/>
</dbReference>
<evidence type="ECO:0000313" key="2">
    <source>
        <dbReference type="Proteomes" id="UP000198749"/>
    </source>
</evidence>
<gene>
    <name evidence="1" type="ORF">SAMN03080615_02536</name>
</gene>
<evidence type="ECO:0000313" key="1">
    <source>
        <dbReference type="EMBL" id="SEQ73475.1"/>
    </source>
</evidence>
<dbReference type="Pfam" id="PF14255">
    <property type="entry name" value="Zn_ribbon_21"/>
    <property type="match status" value="1"/>
</dbReference>
<dbReference type="AlphaFoldDB" id="A0A1H9IGF2"/>
<organism evidence="1 2">
    <name type="scientific">Amphritea atlantica</name>
    <dbReference type="NCBI Taxonomy" id="355243"/>
    <lineage>
        <taxon>Bacteria</taxon>
        <taxon>Pseudomonadati</taxon>
        <taxon>Pseudomonadota</taxon>
        <taxon>Gammaproteobacteria</taxon>
        <taxon>Oceanospirillales</taxon>
        <taxon>Oceanospirillaceae</taxon>
        <taxon>Amphritea</taxon>
    </lineage>
</organism>
<accession>A0A1H9IGF2</accession>
<dbReference type="STRING" id="355243.SAMN03080615_02536"/>
<dbReference type="InterPro" id="IPR017143">
    <property type="entry name" value="UCP037225"/>
</dbReference>
<sequence>MQSLEAVSRTCPYCGEPVELVVDCTAGNQQYFEDCSVCCKPMMVELDVEGTEPVISLKDENEV</sequence>
<dbReference type="Proteomes" id="UP000198749">
    <property type="component" value="Unassembled WGS sequence"/>
</dbReference>
<dbReference type="OrthoDB" id="9814566at2"/>
<dbReference type="RefSeq" id="WP_091358740.1">
    <property type="nucleotide sequence ID" value="NZ_AP025284.1"/>
</dbReference>
<name>A0A1H9IGF2_9GAMM</name>
<dbReference type="EMBL" id="FOGB01000007">
    <property type="protein sequence ID" value="SEQ73475.1"/>
    <property type="molecule type" value="Genomic_DNA"/>
</dbReference>
<proteinExistence type="predicted"/>
<dbReference type="PIRSF" id="PIRSF037225">
    <property type="entry name" value="UCP037225"/>
    <property type="match status" value="1"/>
</dbReference>
<protein>
    <submittedName>
        <fullName evidence="1">Cysteine-rich CPXCG</fullName>
    </submittedName>
</protein>